<protein>
    <submittedName>
        <fullName evidence="7">Outer membrane lipoprotein LolB</fullName>
    </submittedName>
</protein>
<dbReference type="PROSITE" id="PS51257">
    <property type="entry name" value="PROKAR_LIPOPROTEIN"/>
    <property type="match status" value="1"/>
</dbReference>
<keyword evidence="7" id="KW-0449">Lipoprotein</keyword>
<dbReference type="AlphaFoldDB" id="A0A160TQZ5"/>
<comment type="subcellular location">
    <subcellularLocation>
        <location evidence="1">Cell outer membrane</location>
    </subcellularLocation>
</comment>
<organism evidence="7">
    <name type="scientific">hydrothermal vent metagenome</name>
    <dbReference type="NCBI Taxonomy" id="652676"/>
    <lineage>
        <taxon>unclassified sequences</taxon>
        <taxon>metagenomes</taxon>
        <taxon>ecological metagenomes</taxon>
    </lineage>
</organism>
<evidence type="ECO:0000256" key="3">
    <source>
        <dbReference type="ARBA" id="ARBA00022448"/>
    </source>
</evidence>
<evidence type="ECO:0000256" key="5">
    <source>
        <dbReference type="ARBA" id="ARBA00023136"/>
    </source>
</evidence>
<keyword evidence="6" id="KW-0143">Chaperone</keyword>
<dbReference type="NCBIfam" id="TIGR00548">
    <property type="entry name" value="lolB"/>
    <property type="match status" value="1"/>
</dbReference>
<dbReference type="Pfam" id="PF03550">
    <property type="entry name" value="LolB"/>
    <property type="match status" value="1"/>
</dbReference>
<dbReference type="EMBL" id="CZRL01000007">
    <property type="protein sequence ID" value="CUS49778.1"/>
    <property type="molecule type" value="Genomic_DNA"/>
</dbReference>
<dbReference type="GO" id="GO:0009279">
    <property type="term" value="C:cell outer membrane"/>
    <property type="evidence" value="ECO:0007669"/>
    <property type="project" value="UniProtKB-SubCell"/>
</dbReference>
<comment type="subunit">
    <text evidence="2">Monomer.</text>
</comment>
<dbReference type="CDD" id="cd16326">
    <property type="entry name" value="LolB"/>
    <property type="match status" value="1"/>
</dbReference>
<dbReference type="InterPro" id="IPR004565">
    <property type="entry name" value="OM_lipoprot_LolB"/>
</dbReference>
<evidence type="ECO:0000256" key="6">
    <source>
        <dbReference type="ARBA" id="ARBA00023186"/>
    </source>
</evidence>
<accession>A0A160TQZ5</accession>
<keyword evidence="5" id="KW-0472">Membrane</keyword>
<evidence type="ECO:0000256" key="4">
    <source>
        <dbReference type="ARBA" id="ARBA00022927"/>
    </source>
</evidence>
<evidence type="ECO:0000256" key="1">
    <source>
        <dbReference type="ARBA" id="ARBA00004442"/>
    </source>
</evidence>
<dbReference type="SUPFAM" id="SSF89392">
    <property type="entry name" value="Prokaryotic lipoproteins and lipoprotein localization factors"/>
    <property type="match status" value="1"/>
</dbReference>
<reference evidence="7" key="1">
    <citation type="submission" date="2015-10" db="EMBL/GenBank/DDBJ databases">
        <authorList>
            <person name="Gilbert D.G."/>
        </authorList>
    </citation>
    <scope>NUCLEOTIDE SEQUENCE</scope>
</reference>
<name>A0A160TQZ5_9ZZZZ</name>
<keyword evidence="4" id="KW-0653">Protein transport</keyword>
<dbReference type="Gene3D" id="2.50.20.10">
    <property type="entry name" value="Lipoprotein localisation LolA/LolB/LppX"/>
    <property type="match status" value="1"/>
</dbReference>
<gene>
    <name evidence="7" type="ORF">MGWOODY_XGa371</name>
</gene>
<evidence type="ECO:0000313" key="7">
    <source>
        <dbReference type="EMBL" id="CUS49778.1"/>
    </source>
</evidence>
<sequence length="226" mass="25740">MNGKRWFSVCLLVSACACAQATSAPVDPNPPTENTLWQQRQLFLSDYETWNLGARLAVKAGRRHETATIYWRRRGVISRIDLFGAFGVGRVRISEDPQGAVLVKNNADSINGQSADEVLYRTLGWHVPFKQMGYWLRGLPEPELPVTIKLDKNGRLEKLVQSGWQVTFLQYRIYAGRELPRKLYLVADPDMLPARIQLEDDQAESFSVKIVISQWHDGDDKLQPSR</sequence>
<dbReference type="GO" id="GO:0015031">
    <property type="term" value="P:protein transport"/>
    <property type="evidence" value="ECO:0007669"/>
    <property type="project" value="UniProtKB-KW"/>
</dbReference>
<proteinExistence type="predicted"/>
<evidence type="ECO:0000256" key="2">
    <source>
        <dbReference type="ARBA" id="ARBA00011245"/>
    </source>
</evidence>
<dbReference type="InterPro" id="IPR029046">
    <property type="entry name" value="LolA/LolB/LppX"/>
</dbReference>
<keyword evidence="3" id="KW-0813">Transport</keyword>